<evidence type="ECO:0000256" key="1">
    <source>
        <dbReference type="ARBA" id="ARBA00001933"/>
    </source>
</evidence>
<dbReference type="Pfam" id="PF00282">
    <property type="entry name" value="Pyridoxal_deC"/>
    <property type="match status" value="1"/>
</dbReference>
<evidence type="ECO:0000256" key="4">
    <source>
        <dbReference type="ARBA" id="ARBA00022898"/>
    </source>
</evidence>
<dbReference type="InterPro" id="IPR010977">
    <property type="entry name" value="Aromatic_deC"/>
</dbReference>
<evidence type="ECO:0000256" key="6">
    <source>
        <dbReference type="PIRSR" id="PIRSR602129-50"/>
    </source>
</evidence>
<evidence type="ECO:0000256" key="7">
    <source>
        <dbReference type="RuleBase" id="RU000382"/>
    </source>
</evidence>
<evidence type="ECO:0000313" key="9">
    <source>
        <dbReference type="Proteomes" id="UP000185596"/>
    </source>
</evidence>
<protein>
    <submittedName>
        <fullName evidence="8">Amino acid decarboxylase</fullName>
    </submittedName>
</protein>
<dbReference type="AlphaFoldDB" id="A0A1Q8CPM5"/>
<feature type="modified residue" description="N6-(pyridoxal phosphate)lysine" evidence="6">
    <location>
        <position position="291"/>
    </location>
</feature>
<dbReference type="EMBL" id="MSIE01000030">
    <property type="protein sequence ID" value="OLF16312.1"/>
    <property type="molecule type" value="Genomic_DNA"/>
</dbReference>
<keyword evidence="5 7" id="KW-0456">Lyase</keyword>
<sequence length="469" mass="49896">MHYPLEPTPGQVGSMMAAAEEFVADFLAGEQAGGRAWMHAGMPRPTGLADPPAETPGELDHLLGVVRSAVARADDTTSPRCFAYFPGGGLVSAAVAELLARVTNRYTGSGAMAEDLVAMEHGVIRWLAAEFGLPTEATGLTTTGSSTGTLSAVVAARHRVLGGPGRLGTLYVTEHTHHSVAKAARLAGFPTELVRTVPVDRQLRMDARAVAELVAADHAAGRRPFLLVGTAGTTNTGTVDPLAELAATARRWGLWFHVDAAYGGGFQLTERGRRRLTGIEAADSIVLDLHKSLFLPYTTGVLLVRDPLALRDSHAADAEYLQDLELDESLPNYADLGVELSREYRGLRVWLPLHLHGVAAFRAALDEKLDLSEALHEGLSAIPGVETTRPDLTVHTFRVAGGEDANRRLLAAVNGSGRARITSTRIGGRTTLRMCVLNHRTREQHVAEAVAAVRDAVPDALRAATRAAA</sequence>
<accession>A0A1Q8CPM5</accession>
<dbReference type="GO" id="GO:0030170">
    <property type="term" value="F:pyridoxal phosphate binding"/>
    <property type="evidence" value="ECO:0007669"/>
    <property type="project" value="InterPro"/>
</dbReference>
<dbReference type="GO" id="GO:0005737">
    <property type="term" value="C:cytoplasm"/>
    <property type="evidence" value="ECO:0007669"/>
    <property type="project" value="TreeGrafter"/>
</dbReference>
<dbReference type="GO" id="GO:0006520">
    <property type="term" value="P:amino acid metabolic process"/>
    <property type="evidence" value="ECO:0007669"/>
    <property type="project" value="InterPro"/>
</dbReference>
<organism evidence="8 9">
    <name type="scientific">Actinophytocola xanthii</name>
    <dbReference type="NCBI Taxonomy" id="1912961"/>
    <lineage>
        <taxon>Bacteria</taxon>
        <taxon>Bacillati</taxon>
        <taxon>Actinomycetota</taxon>
        <taxon>Actinomycetes</taxon>
        <taxon>Pseudonocardiales</taxon>
        <taxon>Pseudonocardiaceae</taxon>
    </lineage>
</organism>
<gene>
    <name evidence="8" type="ORF">BU204_17145</name>
</gene>
<proteinExistence type="inferred from homology"/>
<dbReference type="Gene3D" id="3.90.1150.10">
    <property type="entry name" value="Aspartate Aminotransferase, domain 1"/>
    <property type="match status" value="1"/>
</dbReference>
<comment type="similarity">
    <text evidence="2 7">Belongs to the group II decarboxylase family.</text>
</comment>
<evidence type="ECO:0000313" key="8">
    <source>
        <dbReference type="EMBL" id="OLF16312.1"/>
    </source>
</evidence>
<evidence type="ECO:0000256" key="2">
    <source>
        <dbReference type="ARBA" id="ARBA00009533"/>
    </source>
</evidence>
<dbReference type="InterPro" id="IPR002129">
    <property type="entry name" value="PyrdxlP-dep_de-COase"/>
</dbReference>
<name>A0A1Q8CPM5_9PSEU</name>
<comment type="caution">
    <text evidence="8">The sequence shown here is derived from an EMBL/GenBank/DDBJ whole genome shotgun (WGS) entry which is preliminary data.</text>
</comment>
<evidence type="ECO:0000256" key="3">
    <source>
        <dbReference type="ARBA" id="ARBA00022793"/>
    </source>
</evidence>
<dbReference type="GO" id="GO:0019752">
    <property type="term" value="P:carboxylic acid metabolic process"/>
    <property type="evidence" value="ECO:0007669"/>
    <property type="project" value="InterPro"/>
</dbReference>
<reference evidence="8 9" key="1">
    <citation type="submission" date="2016-12" db="EMBL/GenBank/DDBJ databases">
        <title>The draft genome sequence of Actinophytocola sp. 11-183.</title>
        <authorList>
            <person name="Wang W."/>
            <person name="Yuan L."/>
        </authorList>
    </citation>
    <scope>NUCLEOTIDE SEQUENCE [LARGE SCALE GENOMIC DNA]</scope>
    <source>
        <strain evidence="8 9">11-183</strain>
    </source>
</reference>
<dbReference type="RefSeq" id="WP_075126694.1">
    <property type="nucleotide sequence ID" value="NZ_MSIE01000030.1"/>
</dbReference>
<dbReference type="InterPro" id="IPR015421">
    <property type="entry name" value="PyrdxlP-dep_Trfase_major"/>
</dbReference>
<dbReference type="Gene3D" id="3.40.640.10">
    <property type="entry name" value="Type I PLP-dependent aspartate aminotransferase-like (Major domain)"/>
    <property type="match status" value="1"/>
</dbReference>
<dbReference type="Proteomes" id="UP000185596">
    <property type="component" value="Unassembled WGS sequence"/>
</dbReference>
<comment type="cofactor">
    <cofactor evidence="1 6 7">
        <name>pyridoxal 5'-phosphate</name>
        <dbReference type="ChEBI" id="CHEBI:597326"/>
    </cofactor>
</comment>
<dbReference type="InterPro" id="IPR015424">
    <property type="entry name" value="PyrdxlP-dep_Trfase"/>
</dbReference>
<keyword evidence="3" id="KW-0210">Decarboxylase</keyword>
<dbReference type="SUPFAM" id="SSF53383">
    <property type="entry name" value="PLP-dependent transferases"/>
    <property type="match status" value="1"/>
</dbReference>
<evidence type="ECO:0000256" key="5">
    <source>
        <dbReference type="ARBA" id="ARBA00023239"/>
    </source>
</evidence>
<dbReference type="PANTHER" id="PTHR11999:SF70">
    <property type="entry name" value="MIP05841P"/>
    <property type="match status" value="1"/>
</dbReference>
<dbReference type="STRING" id="1912961.BU204_17145"/>
<dbReference type="PANTHER" id="PTHR11999">
    <property type="entry name" value="GROUP II PYRIDOXAL-5-PHOSPHATE DECARBOXYLASE"/>
    <property type="match status" value="1"/>
</dbReference>
<dbReference type="GO" id="GO:0004058">
    <property type="term" value="F:aromatic-L-amino-acid decarboxylase activity"/>
    <property type="evidence" value="ECO:0007669"/>
    <property type="project" value="UniProtKB-ARBA"/>
</dbReference>
<keyword evidence="4 6" id="KW-0663">Pyridoxal phosphate</keyword>
<dbReference type="PRINTS" id="PR00800">
    <property type="entry name" value="YHDCRBOXLASE"/>
</dbReference>
<keyword evidence="9" id="KW-1185">Reference proteome</keyword>
<dbReference type="InterPro" id="IPR015422">
    <property type="entry name" value="PyrdxlP-dep_Trfase_small"/>
</dbReference>